<evidence type="ECO:0000256" key="3">
    <source>
        <dbReference type="ARBA" id="ARBA00022989"/>
    </source>
</evidence>
<keyword evidence="4" id="KW-0472">Membrane</keyword>
<evidence type="ECO:0000256" key="2">
    <source>
        <dbReference type="ARBA" id="ARBA00022692"/>
    </source>
</evidence>
<dbReference type="GO" id="GO:0009536">
    <property type="term" value="C:plastid"/>
    <property type="evidence" value="ECO:0007669"/>
    <property type="project" value="TreeGrafter"/>
</dbReference>
<evidence type="ECO:0000256" key="5">
    <source>
        <dbReference type="ARBA" id="ARBA00044504"/>
    </source>
</evidence>
<keyword evidence="7" id="KW-1185">Reference proteome</keyword>
<evidence type="ECO:0000256" key="1">
    <source>
        <dbReference type="ARBA" id="ARBA00004141"/>
    </source>
</evidence>
<dbReference type="InterPro" id="IPR036259">
    <property type="entry name" value="MFS_trans_sf"/>
</dbReference>
<keyword evidence="3" id="KW-1133">Transmembrane helix</keyword>
<evidence type="ECO:0000256" key="4">
    <source>
        <dbReference type="ARBA" id="ARBA00023136"/>
    </source>
</evidence>
<evidence type="ECO:0000313" key="6">
    <source>
        <dbReference type="EMBL" id="KAG6383804.1"/>
    </source>
</evidence>
<comment type="subcellular location">
    <subcellularLocation>
        <location evidence="1">Membrane</location>
        <topology evidence="1">Multi-pass membrane protein</topology>
    </subcellularLocation>
</comment>
<evidence type="ECO:0000313" key="7">
    <source>
        <dbReference type="Proteomes" id="UP000298416"/>
    </source>
</evidence>
<comment type="caution">
    <text evidence="6">The sequence shown here is derived from an EMBL/GenBank/DDBJ whole genome shotgun (WGS) entry which is preliminary data.</text>
</comment>
<dbReference type="GO" id="GO:0016020">
    <property type="term" value="C:membrane"/>
    <property type="evidence" value="ECO:0007669"/>
    <property type="project" value="UniProtKB-SubCell"/>
</dbReference>
<proteinExistence type="inferred from homology"/>
<dbReference type="AlphaFoldDB" id="A0A8X8YWU3"/>
<reference evidence="6" key="2">
    <citation type="submission" date="2020-08" db="EMBL/GenBank/DDBJ databases">
        <title>Plant Genome Project.</title>
        <authorList>
            <person name="Zhang R.-G."/>
        </authorList>
    </citation>
    <scope>NUCLEOTIDE SEQUENCE</scope>
    <source>
        <strain evidence="6">Huo1</strain>
        <tissue evidence="6">Leaf</tissue>
    </source>
</reference>
<dbReference type="EMBL" id="PNBA02000389">
    <property type="protein sequence ID" value="KAG6383804.1"/>
    <property type="molecule type" value="Genomic_DNA"/>
</dbReference>
<reference evidence="6" key="1">
    <citation type="submission" date="2018-01" db="EMBL/GenBank/DDBJ databases">
        <authorList>
            <person name="Mao J.F."/>
        </authorList>
    </citation>
    <scope>NUCLEOTIDE SEQUENCE</scope>
    <source>
        <strain evidence="6">Huo1</strain>
        <tissue evidence="6">Leaf</tissue>
    </source>
</reference>
<dbReference type="GO" id="GO:0005315">
    <property type="term" value="F:phosphate transmembrane transporter activity"/>
    <property type="evidence" value="ECO:0007669"/>
    <property type="project" value="TreeGrafter"/>
</dbReference>
<dbReference type="InterPro" id="IPR050382">
    <property type="entry name" value="MFS_Na/Anion_cotransporter"/>
</dbReference>
<name>A0A8X8YWU3_SALSN</name>
<dbReference type="PANTHER" id="PTHR11662:SF424">
    <property type="entry name" value="ANION TRANSPORTER 4, CHLOROPLASTIC-RELATED"/>
    <property type="match status" value="1"/>
</dbReference>
<sequence length="215" mass="23271">MLQPAEHPFSGSKPVVWSRIDGDPPPMAVNFSLVDAWMDRRSRYWKRIGGLRVRRALVLPCDGVPSMAVGVELLSVKVVAMRALALALCNADRVVMSVAIVPLLLWRAGGTLVDRYGGKVVYGYLSYPLPWAAESSLLALLATRMLLCIAEGVALPCMNNMIASVSVEVWKSKTELCYKLFSGGFLKPKGSAIGPTLSPILMSQAGIYGPFVIFG</sequence>
<accession>A0A8X8YWU3</accession>
<gene>
    <name evidence="6" type="ORF">SASPL_156430</name>
</gene>
<keyword evidence="2" id="KW-0812">Transmembrane</keyword>
<protein>
    <submittedName>
        <fullName evidence="6">Uncharacterized protein</fullName>
    </submittedName>
</protein>
<dbReference type="SUPFAM" id="SSF103473">
    <property type="entry name" value="MFS general substrate transporter"/>
    <property type="match status" value="1"/>
</dbReference>
<organism evidence="6">
    <name type="scientific">Salvia splendens</name>
    <name type="common">Scarlet sage</name>
    <dbReference type="NCBI Taxonomy" id="180675"/>
    <lineage>
        <taxon>Eukaryota</taxon>
        <taxon>Viridiplantae</taxon>
        <taxon>Streptophyta</taxon>
        <taxon>Embryophyta</taxon>
        <taxon>Tracheophyta</taxon>
        <taxon>Spermatophyta</taxon>
        <taxon>Magnoliopsida</taxon>
        <taxon>eudicotyledons</taxon>
        <taxon>Gunneridae</taxon>
        <taxon>Pentapetalae</taxon>
        <taxon>asterids</taxon>
        <taxon>lamiids</taxon>
        <taxon>Lamiales</taxon>
        <taxon>Lamiaceae</taxon>
        <taxon>Nepetoideae</taxon>
        <taxon>Mentheae</taxon>
        <taxon>Salviinae</taxon>
        <taxon>Salvia</taxon>
        <taxon>Salvia subgen. Calosphace</taxon>
        <taxon>core Calosphace</taxon>
    </lineage>
</organism>
<comment type="similarity">
    <text evidence="5">Belongs to the major facilitator superfamily. Phosphate:H(+) symporter (TC 2.A.1.9) family.</text>
</comment>
<dbReference type="PANTHER" id="PTHR11662">
    <property type="entry name" value="SOLUTE CARRIER FAMILY 17"/>
    <property type="match status" value="1"/>
</dbReference>
<dbReference type="Proteomes" id="UP000298416">
    <property type="component" value="Unassembled WGS sequence"/>
</dbReference>